<comment type="caution">
    <text evidence="5">The sequence shown here is derived from an EMBL/GenBank/DDBJ whole genome shotgun (WGS) entry which is preliminary data.</text>
</comment>
<feature type="region of interest" description="Disordered" evidence="2">
    <location>
        <begin position="207"/>
        <end position="228"/>
    </location>
</feature>
<dbReference type="AlphaFoldDB" id="A0A9D2CFR7"/>
<feature type="chain" id="PRO_5038494766" evidence="3">
    <location>
        <begin position="25"/>
        <end position="353"/>
    </location>
</feature>
<evidence type="ECO:0000256" key="2">
    <source>
        <dbReference type="SAM" id="MobiDB-lite"/>
    </source>
</evidence>
<reference evidence="5" key="2">
    <citation type="submission" date="2021-04" db="EMBL/GenBank/DDBJ databases">
        <authorList>
            <person name="Gilroy R."/>
        </authorList>
    </citation>
    <scope>NUCLEOTIDE SEQUENCE</scope>
    <source>
        <strain evidence="5">CHK33-7979</strain>
    </source>
</reference>
<dbReference type="PROSITE" id="PS51272">
    <property type="entry name" value="SLH"/>
    <property type="match status" value="1"/>
</dbReference>
<dbReference type="InterPro" id="IPR001119">
    <property type="entry name" value="SLH_dom"/>
</dbReference>
<evidence type="ECO:0000313" key="5">
    <source>
        <dbReference type="EMBL" id="HIY74550.1"/>
    </source>
</evidence>
<evidence type="ECO:0000259" key="4">
    <source>
        <dbReference type="PROSITE" id="PS51272"/>
    </source>
</evidence>
<name>A0A9D2CFR7_9FIRM</name>
<protein>
    <submittedName>
        <fullName evidence="5">S-layer homology domain-containing protein</fullName>
    </submittedName>
</protein>
<evidence type="ECO:0000313" key="6">
    <source>
        <dbReference type="Proteomes" id="UP000886824"/>
    </source>
</evidence>
<organism evidence="5 6">
    <name type="scientific">Candidatus Intestinimonas merdavium</name>
    <dbReference type="NCBI Taxonomy" id="2838622"/>
    <lineage>
        <taxon>Bacteria</taxon>
        <taxon>Bacillati</taxon>
        <taxon>Bacillota</taxon>
        <taxon>Clostridia</taxon>
        <taxon>Eubacteriales</taxon>
        <taxon>Intestinimonas</taxon>
    </lineage>
</organism>
<dbReference type="Proteomes" id="UP000886824">
    <property type="component" value="Unassembled WGS sequence"/>
</dbReference>
<accession>A0A9D2CFR7</accession>
<proteinExistence type="predicted"/>
<sequence>MRKRILSLTMALALVLGLTLPAGAAGEETSVATSQPFADPETGFTDVSGTDYYADAVAWAVEEGVTQGTGNGAFSPDATVTRAEAVTFLWRAAGSPSPRSSASPFTDVTDPDAYYYDAVLWAAEQNITGGVGGGAFDLNVTLAYDQILTFLCRAAGGEASGDDWSAAAVQWAEEKGLTDGLTFTAKAACPRSDVVYCLWKQLPGLDQEEPAPEVTPEPTPEPAVEAPTEQEVYDTIMALKDQYPEGMPWTNDNRYRSEALHNTGYACAGFALLCSDAAFGDLPGRNHTSFDDIRVGDIIRIGDYHSVVVLEKKADSVIVTEGNYNSSIHWGREITRSSLESSGFYVTTRYPEG</sequence>
<evidence type="ECO:0000256" key="3">
    <source>
        <dbReference type="SAM" id="SignalP"/>
    </source>
</evidence>
<gene>
    <name evidence="5" type="ORF">H9826_11385</name>
</gene>
<feature type="signal peptide" evidence="3">
    <location>
        <begin position="1"/>
        <end position="24"/>
    </location>
</feature>
<feature type="domain" description="SLH" evidence="4">
    <location>
        <begin position="40"/>
        <end position="103"/>
    </location>
</feature>
<dbReference type="Pfam" id="PF00395">
    <property type="entry name" value="SLH"/>
    <property type="match status" value="2"/>
</dbReference>
<evidence type="ECO:0000256" key="1">
    <source>
        <dbReference type="ARBA" id="ARBA00022737"/>
    </source>
</evidence>
<dbReference type="EMBL" id="DXCX01000123">
    <property type="protein sequence ID" value="HIY74550.1"/>
    <property type="molecule type" value="Genomic_DNA"/>
</dbReference>
<reference evidence="5" key="1">
    <citation type="journal article" date="2021" name="PeerJ">
        <title>Extensive microbial diversity within the chicken gut microbiome revealed by metagenomics and culture.</title>
        <authorList>
            <person name="Gilroy R."/>
            <person name="Ravi A."/>
            <person name="Getino M."/>
            <person name="Pursley I."/>
            <person name="Horton D.L."/>
            <person name="Alikhan N.F."/>
            <person name="Baker D."/>
            <person name="Gharbi K."/>
            <person name="Hall N."/>
            <person name="Watson M."/>
            <person name="Adriaenssens E.M."/>
            <person name="Foster-Nyarko E."/>
            <person name="Jarju S."/>
            <person name="Secka A."/>
            <person name="Antonio M."/>
            <person name="Oren A."/>
            <person name="Chaudhuri R.R."/>
            <person name="La Ragione R."/>
            <person name="Hildebrand F."/>
            <person name="Pallen M.J."/>
        </authorList>
    </citation>
    <scope>NUCLEOTIDE SEQUENCE</scope>
    <source>
        <strain evidence="5">CHK33-7979</strain>
    </source>
</reference>
<keyword evidence="1" id="KW-0677">Repeat</keyword>
<keyword evidence="3" id="KW-0732">Signal</keyword>